<proteinExistence type="inferred from homology"/>
<dbReference type="Pfam" id="PF03770">
    <property type="entry name" value="IPK"/>
    <property type="match status" value="1"/>
</dbReference>
<feature type="region of interest" description="Disordered" evidence="5">
    <location>
        <begin position="843"/>
        <end position="872"/>
    </location>
</feature>
<reference evidence="7" key="1">
    <citation type="journal article" date="2015" name="Proc. Natl. Acad. Sci. U.S.A.">
        <title>Genome sequence of the Asian Tiger mosquito, Aedes albopictus, reveals insights into its biology, genetics, and evolution.</title>
        <authorList>
            <person name="Chen X.G."/>
            <person name="Jiang X."/>
            <person name="Gu J."/>
            <person name="Xu M."/>
            <person name="Wu Y."/>
            <person name="Deng Y."/>
            <person name="Zhang C."/>
            <person name="Bonizzoni M."/>
            <person name="Dermauw W."/>
            <person name="Vontas J."/>
            <person name="Armbruster P."/>
            <person name="Huang X."/>
            <person name="Yang Y."/>
            <person name="Zhang H."/>
            <person name="He W."/>
            <person name="Peng H."/>
            <person name="Liu Y."/>
            <person name="Wu K."/>
            <person name="Chen J."/>
            <person name="Lirakis M."/>
            <person name="Topalis P."/>
            <person name="Van Leeuwen T."/>
            <person name="Hall A.B."/>
            <person name="Jiang X."/>
            <person name="Thorpe C."/>
            <person name="Mueller R.L."/>
            <person name="Sun C."/>
            <person name="Waterhouse R.M."/>
            <person name="Yan G."/>
            <person name="Tu Z.J."/>
            <person name="Fang X."/>
            <person name="James A.A."/>
        </authorList>
    </citation>
    <scope>NUCLEOTIDE SEQUENCE [LARGE SCALE GENOMIC DNA]</scope>
    <source>
        <strain evidence="7">Foshan</strain>
    </source>
</reference>
<dbReference type="PANTHER" id="PTHR12400">
    <property type="entry name" value="INOSITOL POLYPHOSPHATE KINASE"/>
    <property type="match status" value="1"/>
</dbReference>
<dbReference type="GeneID" id="109426084"/>
<feature type="compositionally biased region" description="Low complexity" evidence="5">
    <location>
        <begin position="927"/>
        <end position="941"/>
    </location>
</feature>
<comment type="similarity">
    <text evidence="1 4">Belongs to the inositol phosphokinase (IPK) family.</text>
</comment>
<evidence type="ECO:0000313" key="6">
    <source>
        <dbReference type="EnsemblMetazoa" id="AALFPA23_010918.P15397"/>
    </source>
</evidence>
<evidence type="ECO:0000256" key="2">
    <source>
        <dbReference type="ARBA" id="ARBA00022679"/>
    </source>
</evidence>
<protein>
    <recommendedName>
        <fullName evidence="4">Kinase</fullName>
        <ecNumber evidence="4">2.7.-.-</ecNumber>
    </recommendedName>
</protein>
<feature type="compositionally biased region" description="Basic and acidic residues" evidence="5">
    <location>
        <begin position="158"/>
        <end position="181"/>
    </location>
</feature>
<evidence type="ECO:0000256" key="3">
    <source>
        <dbReference type="ARBA" id="ARBA00022777"/>
    </source>
</evidence>
<dbReference type="InterPro" id="IPR005522">
    <property type="entry name" value="IPK"/>
</dbReference>
<dbReference type="RefSeq" id="XP_062711658.1">
    <property type="nucleotide sequence ID" value="XM_062855674.1"/>
</dbReference>
<dbReference type="EC" id="2.7.-.-" evidence="4"/>
<evidence type="ECO:0000256" key="5">
    <source>
        <dbReference type="SAM" id="MobiDB-lite"/>
    </source>
</evidence>
<dbReference type="RefSeq" id="XP_062711657.1">
    <property type="nucleotide sequence ID" value="XM_062855673.1"/>
</dbReference>
<name>A0ABM1YP93_AEDAL</name>
<dbReference type="PANTHER" id="PTHR12400:SF97">
    <property type="entry name" value="KINASE"/>
    <property type="match status" value="1"/>
</dbReference>
<dbReference type="EnsemblMetazoa" id="AALFPA23_010918.R15397">
    <property type="protein sequence ID" value="AALFPA23_010918.P15397"/>
    <property type="gene ID" value="AALFPA23_010918"/>
</dbReference>
<evidence type="ECO:0000256" key="4">
    <source>
        <dbReference type="RuleBase" id="RU363090"/>
    </source>
</evidence>
<feature type="compositionally biased region" description="Polar residues" evidence="5">
    <location>
        <begin position="897"/>
        <end position="906"/>
    </location>
</feature>
<dbReference type="SUPFAM" id="SSF56104">
    <property type="entry name" value="SAICAR synthase-like"/>
    <property type="match status" value="1"/>
</dbReference>
<organism evidence="6 7">
    <name type="scientific">Aedes albopictus</name>
    <name type="common">Asian tiger mosquito</name>
    <name type="synonym">Stegomyia albopicta</name>
    <dbReference type="NCBI Taxonomy" id="7160"/>
    <lineage>
        <taxon>Eukaryota</taxon>
        <taxon>Metazoa</taxon>
        <taxon>Ecdysozoa</taxon>
        <taxon>Arthropoda</taxon>
        <taxon>Hexapoda</taxon>
        <taxon>Insecta</taxon>
        <taxon>Pterygota</taxon>
        <taxon>Neoptera</taxon>
        <taxon>Endopterygota</taxon>
        <taxon>Diptera</taxon>
        <taxon>Nematocera</taxon>
        <taxon>Culicoidea</taxon>
        <taxon>Culicidae</taxon>
        <taxon>Culicinae</taxon>
        <taxon>Aedini</taxon>
        <taxon>Aedes</taxon>
        <taxon>Stegomyia</taxon>
    </lineage>
</organism>
<feature type="compositionally biased region" description="Low complexity" evidence="5">
    <location>
        <begin position="843"/>
        <end position="865"/>
    </location>
</feature>
<feature type="compositionally biased region" description="Low complexity" evidence="5">
    <location>
        <begin position="104"/>
        <end position="116"/>
    </location>
</feature>
<feature type="compositionally biased region" description="Polar residues" evidence="5">
    <location>
        <begin position="190"/>
        <end position="212"/>
    </location>
</feature>
<evidence type="ECO:0000313" key="7">
    <source>
        <dbReference type="Proteomes" id="UP000069940"/>
    </source>
</evidence>
<feature type="region of interest" description="Disordered" evidence="5">
    <location>
        <begin position="99"/>
        <end position="119"/>
    </location>
</feature>
<dbReference type="Gene3D" id="3.30.470.160">
    <property type="entry name" value="Inositol polyphosphate kinase"/>
    <property type="match status" value="1"/>
</dbReference>
<keyword evidence="3 4" id="KW-0418">Kinase</keyword>
<feature type="region of interest" description="Disordered" evidence="5">
    <location>
        <begin position="353"/>
        <end position="376"/>
    </location>
</feature>
<dbReference type="EnsemblMetazoa" id="AALFPA23_010918.R15396">
    <property type="protein sequence ID" value="AALFPA23_010918.P15396"/>
    <property type="gene ID" value="AALFPA23_010918"/>
</dbReference>
<dbReference type="InterPro" id="IPR038286">
    <property type="entry name" value="IPK_sf"/>
</dbReference>
<feature type="compositionally biased region" description="Polar residues" evidence="5">
    <location>
        <begin position="225"/>
        <end position="235"/>
    </location>
</feature>
<reference evidence="6" key="2">
    <citation type="submission" date="2025-05" db="UniProtKB">
        <authorList>
            <consortium name="EnsemblMetazoa"/>
        </authorList>
    </citation>
    <scope>IDENTIFICATION</scope>
    <source>
        <strain evidence="6">Foshan</strain>
    </source>
</reference>
<feature type="compositionally biased region" description="Low complexity" evidence="5">
    <location>
        <begin position="907"/>
        <end position="919"/>
    </location>
</feature>
<dbReference type="Proteomes" id="UP000069940">
    <property type="component" value="Unassembled WGS sequence"/>
</dbReference>
<feature type="region of interest" description="Disordered" evidence="5">
    <location>
        <begin position="897"/>
        <end position="948"/>
    </location>
</feature>
<sequence>MSSECPNCSTTVAGLVGMFESQSTTDVKGAATGHICSVLGNAPTTTREHRVEGRGTAEEIEEYKEGGAMTGARAVGGSRPRQRKTAVYKCYWDAGKGDGEGERLSGSGSGSFSSGVESDEDMVRFPCVERLIEMYANIIKQKEAETQSFLNSMTMEKGGGRSRRDDSDKRRLDKKPVEAGGDKTGANGANEAQSSSTSSTILVEQLDASSSVRIRENRSPVSDDGWSTTRQSPYCSSDEESSNTNAKRKMKNREKVTRSSSSDSALGLDEDINQQEQQQIISSVGKTRRLTLGVLDIPLRSALLPVAEPALLPSSDSASINAAVDQCPMVVRSKMILEAQLIELPLGTSSPLADSGSTEALGSPNNSISRRESAQSYVSDSGVDGVRYVRTPSVVVSDYSDDTMCGITLEEIEYLRRHRLRRASTDGDDSDISAASSCSNLNYCGSSISALEGCDYQCGLRTPERKVSDCSTCSTLSCEEDAEAGLRQRLQELGLRPPVSDLSEKVFPELDAKKRPKKKPSGWRKLRNIVQWTPFFQTYKKQRYPWVQLAGHQGNFKAGPDQGTVLKKLCPKEEKCFKVLMKDVLRPYVPEYKGHVNSDDGESTYIQLQDLLTDFYQPCVMDCKIGVRTYLEEELSKAKEKPKLRKDMYEKMIQIDPNAPTEEEHRAKGVTKPRYMVWRETISSTSTLGFRIEGIKKSDGTSSKDFKTTKSREQIIEAFREFTEGFPHAMPKYIQRLKAIRATLSYSDFFKRHEVIGSSLLFVHDRHNASVWLIDFAKTVTLPDKVDITHENKWKVGNHEDGYLIGINNLIDIFQEVHDAHQAALSERIPRLSLPDLDLNLDLSNNNNNNNNSNKSSSNNHSSPPTATVTSEQLLQQPEAQPSLVDGLGSLELSSATTTEADGSTGNSSAANCLNNNNCDCKGDDLSSSSSPPVTSTQSTPDVPDSNS</sequence>
<feature type="region of interest" description="Disordered" evidence="5">
    <location>
        <begin position="149"/>
        <end position="271"/>
    </location>
</feature>
<evidence type="ECO:0000256" key="1">
    <source>
        <dbReference type="ARBA" id="ARBA00007374"/>
    </source>
</evidence>
<keyword evidence="7" id="KW-1185">Reference proteome</keyword>
<keyword evidence="2 4" id="KW-0808">Transferase</keyword>
<accession>A0ABM1YP93</accession>